<comment type="similarity">
    <text evidence="2">Belongs to the MLF family.</text>
</comment>
<name>A0AAE0ECW0_9ROSI</name>
<proteinExistence type="inferred from homology"/>
<protein>
    <submittedName>
        <fullName evidence="5">Uncharacterized protein</fullName>
    </submittedName>
</protein>
<reference evidence="5" key="1">
    <citation type="journal article" date="2023" name="Plant J.">
        <title>Genome sequences and population genomics provide insights into the demographic history, inbreeding, and mutation load of two 'living fossil' tree species of Dipteronia.</title>
        <authorList>
            <person name="Feng Y."/>
            <person name="Comes H.P."/>
            <person name="Chen J."/>
            <person name="Zhu S."/>
            <person name="Lu R."/>
            <person name="Zhang X."/>
            <person name="Li P."/>
            <person name="Qiu J."/>
            <person name="Olsen K.M."/>
            <person name="Qiu Y."/>
        </authorList>
    </citation>
    <scope>NUCLEOTIDE SEQUENCE</scope>
    <source>
        <strain evidence="5">NBL</strain>
    </source>
</reference>
<comment type="caution">
    <text evidence="5">The sequence shown here is derived from an EMBL/GenBank/DDBJ whole genome shotgun (WGS) entry which is preliminary data.</text>
</comment>
<evidence type="ECO:0000256" key="4">
    <source>
        <dbReference type="ARBA" id="ARBA00022553"/>
    </source>
</evidence>
<gene>
    <name evidence="5" type="ORF">Dsin_010651</name>
</gene>
<evidence type="ECO:0000313" key="5">
    <source>
        <dbReference type="EMBL" id="KAK3223626.1"/>
    </source>
</evidence>
<evidence type="ECO:0000256" key="3">
    <source>
        <dbReference type="ARBA" id="ARBA00022490"/>
    </source>
</evidence>
<keyword evidence="4" id="KW-0597">Phosphoprotein</keyword>
<evidence type="ECO:0000256" key="1">
    <source>
        <dbReference type="ARBA" id="ARBA00004496"/>
    </source>
</evidence>
<dbReference type="PANTHER" id="PTHR13105">
    <property type="entry name" value="MYELOID LEUKEMIA FACTOR"/>
    <property type="match status" value="1"/>
</dbReference>
<keyword evidence="6" id="KW-1185">Reference proteome</keyword>
<evidence type="ECO:0000313" key="6">
    <source>
        <dbReference type="Proteomes" id="UP001281410"/>
    </source>
</evidence>
<keyword evidence="3" id="KW-0963">Cytoplasm</keyword>
<dbReference type="AlphaFoldDB" id="A0AAE0ECW0"/>
<dbReference type="GO" id="GO:0005737">
    <property type="term" value="C:cytoplasm"/>
    <property type="evidence" value="ECO:0007669"/>
    <property type="project" value="UniProtKB-SubCell"/>
</dbReference>
<dbReference type="Proteomes" id="UP001281410">
    <property type="component" value="Unassembled WGS sequence"/>
</dbReference>
<comment type="subcellular location">
    <subcellularLocation>
        <location evidence="1">Cytoplasm</location>
    </subcellularLocation>
</comment>
<accession>A0AAE0ECW0</accession>
<dbReference type="InterPro" id="IPR019376">
    <property type="entry name" value="Myeloid_leukemia_factor"/>
</dbReference>
<organism evidence="5 6">
    <name type="scientific">Dipteronia sinensis</name>
    <dbReference type="NCBI Taxonomy" id="43782"/>
    <lineage>
        <taxon>Eukaryota</taxon>
        <taxon>Viridiplantae</taxon>
        <taxon>Streptophyta</taxon>
        <taxon>Embryophyta</taxon>
        <taxon>Tracheophyta</taxon>
        <taxon>Spermatophyta</taxon>
        <taxon>Magnoliopsida</taxon>
        <taxon>eudicotyledons</taxon>
        <taxon>Gunneridae</taxon>
        <taxon>Pentapetalae</taxon>
        <taxon>rosids</taxon>
        <taxon>malvids</taxon>
        <taxon>Sapindales</taxon>
        <taxon>Sapindaceae</taxon>
        <taxon>Hippocastanoideae</taxon>
        <taxon>Acereae</taxon>
        <taxon>Dipteronia</taxon>
    </lineage>
</organism>
<evidence type="ECO:0000256" key="2">
    <source>
        <dbReference type="ARBA" id="ARBA00008332"/>
    </source>
</evidence>
<dbReference type="EMBL" id="JANJYJ010000003">
    <property type="protein sequence ID" value="KAK3223626.1"/>
    <property type="molecule type" value="Genomic_DNA"/>
</dbReference>
<sequence length="176" mass="19965">MNSRKESWTVGPLGVNALSGESPKELGKLTDIRSLAPTSLMSSFFEGRGPFDDHFFNFPFGGMFESSFFGPSDSLLTYMHPPAFLDHPPVFLEHHPAFLEHQPSEPRRSRGSIIEELNSDDEKEAVKEKLFPYIAERKSKYLQHRNDYGRYNVAQQQPKSYNFTFSSSSVTYGGSD</sequence>